<evidence type="ECO:0008006" key="6">
    <source>
        <dbReference type="Google" id="ProtNLM"/>
    </source>
</evidence>
<keyword evidence="2" id="KW-1133">Transmembrane helix</keyword>
<reference evidence="5" key="1">
    <citation type="submission" date="2017-01" db="EMBL/GenBank/DDBJ databases">
        <authorList>
            <person name="Varghese N."/>
            <person name="Submissions S."/>
        </authorList>
    </citation>
    <scope>NUCLEOTIDE SEQUENCE [LARGE SCALE GENOMIC DNA]</scope>
    <source>
        <strain evidence="5">ATCC 12950</strain>
    </source>
</reference>
<dbReference type="OrthoDB" id="3797035at2"/>
<dbReference type="EMBL" id="FTNI01000025">
    <property type="protein sequence ID" value="SIS06425.1"/>
    <property type="molecule type" value="Genomic_DNA"/>
</dbReference>
<evidence type="ECO:0000256" key="3">
    <source>
        <dbReference type="SAM" id="SignalP"/>
    </source>
</evidence>
<evidence type="ECO:0000313" key="4">
    <source>
        <dbReference type="EMBL" id="SIS06425.1"/>
    </source>
</evidence>
<feature type="region of interest" description="Disordered" evidence="1">
    <location>
        <begin position="344"/>
        <end position="386"/>
    </location>
</feature>
<dbReference type="RefSeq" id="WP_143734587.1">
    <property type="nucleotide sequence ID" value="NZ_FTNI01000025.1"/>
</dbReference>
<feature type="compositionally biased region" description="Polar residues" evidence="1">
    <location>
        <begin position="352"/>
        <end position="369"/>
    </location>
</feature>
<gene>
    <name evidence="4" type="ORF">SAMN05421833_12585</name>
</gene>
<protein>
    <recommendedName>
        <fullName evidence="6">Glycoprotein</fullName>
    </recommendedName>
</protein>
<evidence type="ECO:0000313" key="5">
    <source>
        <dbReference type="Proteomes" id="UP000186096"/>
    </source>
</evidence>
<dbReference type="Proteomes" id="UP000186096">
    <property type="component" value="Unassembled WGS sequence"/>
</dbReference>
<organism evidence="4 5">
    <name type="scientific">Microbispora rosea</name>
    <dbReference type="NCBI Taxonomy" id="58117"/>
    <lineage>
        <taxon>Bacteria</taxon>
        <taxon>Bacillati</taxon>
        <taxon>Actinomycetota</taxon>
        <taxon>Actinomycetes</taxon>
        <taxon>Streptosporangiales</taxon>
        <taxon>Streptosporangiaceae</taxon>
        <taxon>Microbispora</taxon>
    </lineage>
</organism>
<keyword evidence="2" id="KW-0812">Transmembrane</keyword>
<dbReference type="STRING" id="58117.SAMN05421833_12585"/>
<dbReference type="AlphaFoldDB" id="A0A1N7G1L4"/>
<keyword evidence="5" id="KW-1185">Reference proteome</keyword>
<feature type="region of interest" description="Disordered" evidence="1">
    <location>
        <begin position="725"/>
        <end position="752"/>
    </location>
</feature>
<evidence type="ECO:0000256" key="1">
    <source>
        <dbReference type="SAM" id="MobiDB-lite"/>
    </source>
</evidence>
<evidence type="ECO:0000256" key="2">
    <source>
        <dbReference type="SAM" id="Phobius"/>
    </source>
</evidence>
<feature type="chain" id="PRO_5012320212" description="Glycoprotein" evidence="3">
    <location>
        <begin position="28"/>
        <end position="752"/>
    </location>
</feature>
<feature type="transmembrane region" description="Helical" evidence="2">
    <location>
        <begin position="692"/>
        <end position="713"/>
    </location>
</feature>
<name>A0A1N7G1L4_9ACTN</name>
<feature type="signal peptide" evidence="3">
    <location>
        <begin position="1"/>
        <end position="27"/>
    </location>
</feature>
<keyword evidence="3" id="KW-0732">Signal</keyword>
<keyword evidence="2" id="KW-0472">Membrane</keyword>
<sequence>MIRKAALLTLLTALLASPAGMAGTAVAAPPPGRVAAAAPADPLSVSEITPEVVRVATSPITVAGTVSGTPGSFVRVAVRYSRGRPFASRAEMAAYLSEQGYGTTNWSTRIQATPLDQSGKLPFQFTVTPAELGMPRPGVYPFEIELTDAGTGQRLGVERTFLTYAPKGEQIPKVKLAVALPIVDRPHRADDATFMDDDLSASLTSGRLASLLQTAQDTGDGVTWFVDPALLDDVRVLSSGPRNVRGTRKDADPAAGQWLNGLRSALTDKTVLATPYADPDMAALVHHGLDKQAAASVQRGAALASELLGREIHGTTAWPPNGKIDRDAVDELAMSGVTSVLLSGDALPPRATAQNTGQNTGQNAPQNGQPVPPPAQTTPDGAATLDTVADNPLTALLADPTLSEVLGGNMSAPGAAMLARQRFLAETAMIAFEQQTGPSGQTGPTGGTGQGDTAKAATRTVIATPESHLWTPDPAFVSSLLQAASSAPWLRMTSLDSIKPGRAGVPRADLTYTERDRQAELSRSYLATVRKLERKADAVATVTEEHTDVFHTAILRLSSASWRGDGKRALSFAGQVQKAIDERIDDVSVLDTPRAVAGSNGQVPVSVANNLDKDIQIKIRVTSASKSRLAIDAPAGVYLTPTTRILAGRSQLVNVPVIVRNEGGDASIAVQLLTDGDEKYGSAVRVVVRATGYTGIALVIVGAAVVIMLAAVVMRVLRRRSRKAFPFDGSGDEEGPPGDRQGAVPAERTQSP</sequence>
<accession>A0A1N7G1L4</accession>
<proteinExistence type="predicted"/>